<dbReference type="GO" id="GO:0005634">
    <property type="term" value="C:nucleus"/>
    <property type="evidence" value="ECO:0007669"/>
    <property type="project" value="UniProtKB-SubCell"/>
</dbReference>
<keyword evidence="4" id="KW-0804">Transcription</keyword>
<dbReference type="InterPro" id="IPR050987">
    <property type="entry name" value="AtrR-like"/>
</dbReference>
<proteinExistence type="predicted"/>
<dbReference type="Pfam" id="PF04082">
    <property type="entry name" value="Fungal_trans"/>
    <property type="match status" value="1"/>
</dbReference>
<dbReference type="InterPro" id="IPR007219">
    <property type="entry name" value="XnlR_reg_dom"/>
</dbReference>
<dbReference type="EMBL" id="BCWF01000001">
    <property type="protein sequence ID" value="GAT18611.1"/>
    <property type="molecule type" value="Genomic_DNA"/>
</dbReference>
<feature type="domain" description="Xylanolytic transcriptional activator regulatory" evidence="6">
    <location>
        <begin position="178"/>
        <end position="404"/>
    </location>
</feature>
<comment type="subcellular location">
    <subcellularLocation>
        <location evidence="1">Nucleus</location>
    </subcellularLocation>
</comment>
<accession>A0A146EYC4</accession>
<evidence type="ECO:0000256" key="4">
    <source>
        <dbReference type="ARBA" id="ARBA00023163"/>
    </source>
</evidence>
<dbReference type="Proteomes" id="UP000075230">
    <property type="component" value="Unassembled WGS sequence"/>
</dbReference>
<reference evidence="7 8" key="1">
    <citation type="journal article" date="2016" name="DNA Res.">
        <title>Genome sequence of Aspergillus luchuensis NBRC 4314.</title>
        <authorList>
            <person name="Yamada O."/>
            <person name="Machida M."/>
            <person name="Hosoyama A."/>
            <person name="Goto M."/>
            <person name="Takahashi T."/>
            <person name="Futagami T."/>
            <person name="Yamagata Y."/>
            <person name="Takeuchi M."/>
            <person name="Kobayashi T."/>
            <person name="Koike H."/>
            <person name="Abe K."/>
            <person name="Asai K."/>
            <person name="Arita M."/>
            <person name="Fujita N."/>
            <person name="Fukuda K."/>
            <person name="Higa K."/>
            <person name="Horikawa H."/>
            <person name="Ishikawa T."/>
            <person name="Jinno K."/>
            <person name="Kato Y."/>
            <person name="Kirimura K."/>
            <person name="Mizutani O."/>
            <person name="Nakasone K."/>
            <person name="Sano M."/>
            <person name="Shiraishi Y."/>
            <person name="Tsukahara M."/>
            <person name="Gomi K."/>
        </authorList>
    </citation>
    <scope>NUCLEOTIDE SEQUENCE [LARGE SCALE GENOMIC DNA]</scope>
    <source>
        <strain evidence="7 8">RIB 2604</strain>
    </source>
</reference>
<gene>
    <name evidence="7" type="ORF">RIB2604_00101050</name>
</gene>
<dbReference type="GO" id="GO:0006351">
    <property type="term" value="P:DNA-templated transcription"/>
    <property type="evidence" value="ECO:0007669"/>
    <property type="project" value="InterPro"/>
</dbReference>
<protein>
    <submittedName>
        <fullName evidence="7">C6 zinc finger domain protein</fullName>
    </submittedName>
</protein>
<evidence type="ECO:0000313" key="7">
    <source>
        <dbReference type="EMBL" id="GAT18611.1"/>
    </source>
</evidence>
<keyword evidence="3" id="KW-0238">DNA-binding</keyword>
<evidence type="ECO:0000256" key="1">
    <source>
        <dbReference type="ARBA" id="ARBA00004123"/>
    </source>
</evidence>
<sequence>MATDYMTGDHCASGHSVTWHIAHLAGPSFMLGSTSKTLNLFLIFIKTSMSSCPRVRQGYSGLRRCRGDEAVQPGRAMFAMLGSANPTITAWTPAVGYIDPFAGRHWGNVCTFDGTPIFSASGLQWITACTGRELTVVHYPISEAPRWLDSADPPSPLPDQNHLYVEIQKYQASEFSLFFPILDPSLVTHTIQAAYYGQLSTGSPCLSCARAAIFAFYSLALSVVHGDEDDALESSVRYAREAYRLVPEIIKGAATLDGLQAVLMLGLAADFSTIDHLLTTVARLIYQLRLNLSPDHAGATPLAVNIHARRLFRIAYVCDKGLTLLTGLPPRLEDSECDPAPSLFENANDPASITNAYLDAYVCLARIQSCIYRGLYSPEALRQSNTDLFRTIRNLDQDLEKWKDSLPLPNRPTLIPAEHDLVLQNTDMRQQQVRLVDRESRYSKYFLEPCDLRDRESSLSPDICLPPCGAGSAEPSVCFPLSFSLPPLAECPTPIGMLTSNTSFCLTYFIQTAINLFCNVLSHPLHPETNEDMNLMGLISDLIAAKKRARDPVCYVGKITFAQEIILELKRLARCAVDRATAARQASVAYVHELHPAMIPAMERGS</sequence>
<name>A0A146EYC4_ASPKA</name>
<dbReference type="PANTHER" id="PTHR46910:SF37">
    <property type="entry name" value="ZN(II)2CYS6 TRANSCRIPTION FACTOR (EUROFUNG)"/>
    <property type="match status" value="1"/>
</dbReference>
<evidence type="ECO:0000256" key="3">
    <source>
        <dbReference type="ARBA" id="ARBA00023125"/>
    </source>
</evidence>
<evidence type="ECO:0000256" key="5">
    <source>
        <dbReference type="ARBA" id="ARBA00023242"/>
    </source>
</evidence>
<dbReference type="GO" id="GO:0003677">
    <property type="term" value="F:DNA binding"/>
    <property type="evidence" value="ECO:0007669"/>
    <property type="project" value="UniProtKB-KW"/>
</dbReference>
<comment type="caution">
    <text evidence="7">The sequence shown here is derived from an EMBL/GenBank/DDBJ whole genome shotgun (WGS) entry which is preliminary data.</text>
</comment>
<evidence type="ECO:0000313" key="8">
    <source>
        <dbReference type="Proteomes" id="UP000075230"/>
    </source>
</evidence>
<reference evidence="8" key="2">
    <citation type="submission" date="2016-02" db="EMBL/GenBank/DDBJ databases">
        <title>Genome sequencing of Aspergillus luchuensis NBRC 4314.</title>
        <authorList>
            <person name="Yamada O."/>
        </authorList>
    </citation>
    <scope>NUCLEOTIDE SEQUENCE [LARGE SCALE GENOMIC DNA]</scope>
    <source>
        <strain evidence="8">RIB 2604</strain>
    </source>
</reference>
<dbReference type="GO" id="GO:0008270">
    <property type="term" value="F:zinc ion binding"/>
    <property type="evidence" value="ECO:0007669"/>
    <property type="project" value="InterPro"/>
</dbReference>
<evidence type="ECO:0000259" key="6">
    <source>
        <dbReference type="Pfam" id="PF04082"/>
    </source>
</evidence>
<dbReference type="VEuPathDB" id="FungiDB:ASPFODRAFT_62084"/>
<dbReference type="CDD" id="cd12148">
    <property type="entry name" value="fungal_TF_MHR"/>
    <property type="match status" value="1"/>
</dbReference>
<keyword evidence="2" id="KW-0805">Transcription regulation</keyword>
<dbReference type="AlphaFoldDB" id="A0A146EYC4"/>
<keyword evidence="5" id="KW-0539">Nucleus</keyword>
<evidence type="ECO:0000256" key="2">
    <source>
        <dbReference type="ARBA" id="ARBA00023015"/>
    </source>
</evidence>
<dbReference type="GO" id="GO:0003700">
    <property type="term" value="F:DNA-binding transcription factor activity"/>
    <property type="evidence" value="ECO:0007669"/>
    <property type="project" value="InterPro"/>
</dbReference>
<dbReference type="PANTHER" id="PTHR46910">
    <property type="entry name" value="TRANSCRIPTION FACTOR PDR1"/>
    <property type="match status" value="1"/>
</dbReference>
<organism evidence="7 8">
    <name type="scientific">Aspergillus kawachii</name>
    <name type="common">White koji mold</name>
    <name type="synonym">Aspergillus awamori var. kawachi</name>
    <dbReference type="NCBI Taxonomy" id="1069201"/>
    <lineage>
        <taxon>Eukaryota</taxon>
        <taxon>Fungi</taxon>
        <taxon>Dikarya</taxon>
        <taxon>Ascomycota</taxon>
        <taxon>Pezizomycotina</taxon>
        <taxon>Eurotiomycetes</taxon>
        <taxon>Eurotiomycetidae</taxon>
        <taxon>Eurotiales</taxon>
        <taxon>Aspergillaceae</taxon>
        <taxon>Aspergillus</taxon>
        <taxon>Aspergillus subgen. Circumdati</taxon>
    </lineage>
</organism>